<dbReference type="GO" id="GO:0006270">
    <property type="term" value="P:DNA replication initiation"/>
    <property type="evidence" value="ECO:0007669"/>
    <property type="project" value="TreeGrafter"/>
</dbReference>
<dbReference type="InterPro" id="IPR020795">
    <property type="entry name" value="ORC3"/>
</dbReference>
<feature type="domain" description="Origin recognition complex subunit 3 winged helix C-terminal" evidence="11">
    <location>
        <begin position="635"/>
        <end position="753"/>
    </location>
</feature>
<dbReference type="GO" id="GO:0005656">
    <property type="term" value="C:nuclear pre-replicative complex"/>
    <property type="evidence" value="ECO:0007669"/>
    <property type="project" value="TreeGrafter"/>
</dbReference>
<evidence type="ECO:0000259" key="12">
    <source>
        <dbReference type="Pfam" id="PF19675"/>
    </source>
</evidence>
<dbReference type="GO" id="GO:0005664">
    <property type="term" value="C:nuclear origin of replication recognition complex"/>
    <property type="evidence" value="ECO:0007669"/>
    <property type="project" value="InterPro"/>
</dbReference>
<evidence type="ECO:0000256" key="9">
    <source>
        <dbReference type="ARBA" id="ARBA00045241"/>
    </source>
</evidence>
<comment type="function">
    <text evidence="9">Component of the origin recognition complex (ORC) that binds origins of replication. DNA-binding is ATP-dependent. The specific DNA sequences that define origins of replication have not been identified yet. ORC is required to assemble the pre-replication complex necessary to initiate DNA replication. Binds histone H3 and H4 trimethylation marks H3K9me3, H3K27me3 and H4K20me3.</text>
</comment>
<dbReference type="Proteomes" id="UP000271974">
    <property type="component" value="Unassembled WGS sequence"/>
</dbReference>
<dbReference type="GO" id="GO:0031261">
    <property type="term" value="C:DNA replication preinitiation complex"/>
    <property type="evidence" value="ECO:0007669"/>
    <property type="project" value="TreeGrafter"/>
</dbReference>
<gene>
    <name evidence="13" type="ORF">EGW08_006673</name>
</gene>
<evidence type="ECO:0000256" key="7">
    <source>
        <dbReference type="ARBA" id="ARBA00023242"/>
    </source>
</evidence>
<comment type="subcellular location">
    <subcellularLocation>
        <location evidence="1">Nucleus</location>
    </subcellularLocation>
</comment>
<keyword evidence="14" id="KW-1185">Reference proteome</keyword>
<evidence type="ECO:0000256" key="8">
    <source>
        <dbReference type="ARBA" id="ARBA00026084"/>
    </source>
</evidence>
<evidence type="ECO:0000259" key="10">
    <source>
        <dbReference type="Pfam" id="PF07034"/>
    </source>
</evidence>
<evidence type="ECO:0000313" key="14">
    <source>
        <dbReference type="Proteomes" id="UP000271974"/>
    </source>
</evidence>
<accession>A0A3S1C835</accession>
<keyword evidence="6" id="KW-0238">DNA-binding</keyword>
<dbReference type="PANTHER" id="PTHR12748">
    <property type="entry name" value="ORIGIN RECOGNITION COMPLEX SUBUNIT 3"/>
    <property type="match status" value="1"/>
</dbReference>
<evidence type="ECO:0000256" key="3">
    <source>
        <dbReference type="ARBA" id="ARBA00019085"/>
    </source>
</evidence>
<keyword evidence="4" id="KW-0597">Phosphoprotein</keyword>
<dbReference type="EMBL" id="RQTK01000165">
    <property type="protein sequence ID" value="RUS85590.1"/>
    <property type="molecule type" value="Genomic_DNA"/>
</dbReference>
<comment type="similarity">
    <text evidence="2">Belongs to the ORC3 family.</text>
</comment>
<dbReference type="GO" id="GO:0003688">
    <property type="term" value="F:DNA replication origin binding"/>
    <property type="evidence" value="ECO:0007669"/>
    <property type="project" value="TreeGrafter"/>
</dbReference>
<dbReference type="AlphaFoldDB" id="A0A3S1C835"/>
<dbReference type="InterPro" id="IPR040855">
    <property type="entry name" value="ORC_WH_C"/>
</dbReference>
<evidence type="ECO:0000259" key="11">
    <source>
        <dbReference type="Pfam" id="PF18137"/>
    </source>
</evidence>
<keyword evidence="7" id="KW-0539">Nucleus</keyword>
<reference evidence="13 14" key="1">
    <citation type="submission" date="2019-01" db="EMBL/GenBank/DDBJ databases">
        <title>A draft genome assembly of the solar-powered sea slug Elysia chlorotica.</title>
        <authorList>
            <person name="Cai H."/>
            <person name="Li Q."/>
            <person name="Fang X."/>
            <person name="Li J."/>
            <person name="Curtis N.E."/>
            <person name="Altenburger A."/>
            <person name="Shibata T."/>
            <person name="Feng M."/>
            <person name="Maeda T."/>
            <person name="Schwartz J.A."/>
            <person name="Shigenobu S."/>
            <person name="Lundholm N."/>
            <person name="Nishiyama T."/>
            <person name="Yang H."/>
            <person name="Hasebe M."/>
            <person name="Li S."/>
            <person name="Pierce S.K."/>
            <person name="Wang J."/>
        </authorList>
    </citation>
    <scope>NUCLEOTIDE SEQUENCE [LARGE SCALE GENOMIC DNA]</scope>
    <source>
        <strain evidence="13">EC2010</strain>
        <tissue evidence="13">Whole organism of an adult</tissue>
    </source>
</reference>
<organism evidence="13 14">
    <name type="scientific">Elysia chlorotica</name>
    <name type="common">Eastern emerald elysia</name>
    <name type="synonym">Sea slug</name>
    <dbReference type="NCBI Taxonomy" id="188477"/>
    <lineage>
        <taxon>Eukaryota</taxon>
        <taxon>Metazoa</taxon>
        <taxon>Spiralia</taxon>
        <taxon>Lophotrochozoa</taxon>
        <taxon>Mollusca</taxon>
        <taxon>Gastropoda</taxon>
        <taxon>Heterobranchia</taxon>
        <taxon>Euthyneura</taxon>
        <taxon>Panpulmonata</taxon>
        <taxon>Sacoglossa</taxon>
        <taxon>Placobranchoidea</taxon>
        <taxon>Plakobranchidae</taxon>
        <taxon>Elysia</taxon>
    </lineage>
</organism>
<protein>
    <recommendedName>
        <fullName evidence="3">Origin recognition complex subunit 3</fullName>
    </recommendedName>
</protein>
<comment type="caution">
    <text evidence="13">The sequence shown here is derived from an EMBL/GenBank/DDBJ whole genome shotgun (WGS) entry which is preliminary data.</text>
</comment>
<dbReference type="InterPro" id="IPR045667">
    <property type="entry name" value="ORC3_N"/>
</dbReference>
<dbReference type="STRING" id="188477.A0A3S1C835"/>
<evidence type="ECO:0000256" key="5">
    <source>
        <dbReference type="ARBA" id="ARBA00022705"/>
    </source>
</evidence>
<dbReference type="OrthoDB" id="10265211at2759"/>
<evidence type="ECO:0000256" key="1">
    <source>
        <dbReference type="ARBA" id="ARBA00004123"/>
    </source>
</evidence>
<proteinExistence type="inferred from homology"/>
<evidence type="ECO:0000256" key="2">
    <source>
        <dbReference type="ARBA" id="ARBA00010977"/>
    </source>
</evidence>
<keyword evidence="5" id="KW-0235">DNA replication</keyword>
<feature type="domain" description="Origin recognition complex subunit 3 N-terminal" evidence="10">
    <location>
        <begin position="9"/>
        <end position="379"/>
    </location>
</feature>
<evidence type="ECO:0000256" key="6">
    <source>
        <dbReference type="ARBA" id="ARBA00023125"/>
    </source>
</evidence>
<sequence length="753" mass="85305">MEIMSTDTATSVSKGCFAFKGSTRRAKERDYLPTSTDKFVLNRLQLYKEVWDELHLHINLLRSDLNAKIFDDLINFAADCHKDRNEETLVSGAIGEIPTAILITGVNTPDHSIMFSNLDSMLKSKVTPLVARILTKDCSRISTLIASLVSQLTCVAMPQDDEDGEEAASLQRNDTSGDSPIKLKVQARNKKSITMSALVKWYSQKYSVNAGHSGASPRKKLKRDNDLNGSVESESWINMIDDRSKDKPLIIVMLEDAESISPGVLQDFICLCSSHLVSLPIVLVMGIATAVTVIHQLLPSSVSSLLCMQKYQAPPASRYLTQLLDRIVMAPELPFKLGPKVFHFLLDIFLYHDFSILNFIMGFQHCMMEHYLSNPLSLLCCLKSDISKRTSHLTHAHLEEIRRQPAFMRYVEKHVVGAEQAKLLTDDTFTRAHLAESVGGLHRYHARMFAALHFLHHLSLELPRLPLGKQFREIYSLCLTGDHVCDCDSYKEALALLRMMSLDDLCPLLQSGLELISKWKDLSEEIEKLILDVSGFICRLKNIDKEPDVEPEGSIEEGVRILPQRAKLHELKERLQSLSHRRYKSPYERLRDELIDCLDEHFRSLLGSPLLQPLHEILYFNDLSTVKEQIKAAPRCSTQRALVQPGKYLNCVCCQCDQESIVPTMPDLCIVYKLHLECGSLVNLYDWLQAFVTIVAAEDPAGDTKLKKKGKSSQRNPSVELRARFIRAVSELQFLGFIKSTRRKTDHVMRLTW</sequence>
<dbReference type="CDD" id="cd20704">
    <property type="entry name" value="Orc3"/>
    <property type="match status" value="1"/>
</dbReference>
<dbReference type="Pfam" id="PF07034">
    <property type="entry name" value="ORC3_N"/>
    <property type="match status" value="1"/>
</dbReference>
<evidence type="ECO:0000256" key="4">
    <source>
        <dbReference type="ARBA" id="ARBA00022553"/>
    </source>
</evidence>
<comment type="subunit">
    <text evidence="8">Component of ORC, a complex composed of at least 6 subunits: ORC1, ORC2, ORC3, ORC4, ORC5 and ORC6. ORC is regulated in a cell-cycle dependent manner. It is sequentially assembled at the exit from anaphase of mitosis and disassembled as cells enter S phase.</text>
</comment>
<feature type="domain" description="Origin recognition complex subunit 3 insertion" evidence="12">
    <location>
        <begin position="392"/>
        <end position="623"/>
    </location>
</feature>
<dbReference type="Pfam" id="PF19675">
    <property type="entry name" value="ORC3_ins"/>
    <property type="match status" value="1"/>
</dbReference>
<evidence type="ECO:0000313" key="13">
    <source>
        <dbReference type="EMBL" id="RUS85590.1"/>
    </source>
</evidence>
<name>A0A3S1C835_ELYCH</name>
<dbReference type="InterPro" id="IPR045663">
    <property type="entry name" value="ORC3_ins"/>
</dbReference>
<dbReference type="Pfam" id="PF18137">
    <property type="entry name" value="WHD_ORC"/>
    <property type="match status" value="1"/>
</dbReference>
<dbReference type="PANTHER" id="PTHR12748:SF0">
    <property type="entry name" value="ORIGIN RECOGNITION COMPLEX SUBUNIT 3"/>
    <property type="match status" value="1"/>
</dbReference>